<dbReference type="Proteomes" id="UP000006265">
    <property type="component" value="Unassembled WGS sequence"/>
</dbReference>
<keyword evidence="2" id="KW-1185">Reference proteome</keyword>
<protein>
    <submittedName>
        <fullName evidence="1">Uncharacterized protein</fullName>
    </submittedName>
</protein>
<proteinExistence type="predicted"/>
<sequence length="76" mass="8448">MPRTTAEVIHDSHGATHPLLELHRTRIRYPVVRDCKSDHPQISVAVAARNLRDCLAEVTLDVAEPHPKAPCSWSCA</sequence>
<dbReference type="EMBL" id="AMRA01000114">
    <property type="protein sequence ID" value="EKF21783.1"/>
    <property type="molecule type" value="Genomic_DNA"/>
</dbReference>
<comment type="caution">
    <text evidence="1">The sequence shown here is derived from an EMBL/GenBank/DDBJ whole genome shotgun (WGS) entry which is preliminary data.</text>
</comment>
<dbReference type="AlphaFoldDB" id="K5B7E0"/>
<name>K5B7E0_MYCHD</name>
<evidence type="ECO:0000313" key="2">
    <source>
        <dbReference type="Proteomes" id="UP000006265"/>
    </source>
</evidence>
<organism evidence="1 2">
    <name type="scientific">Mycolicibacterium hassiacum (strain DSM 44199 / CIP 105218 / JCM 12690 / 3849)</name>
    <name type="common">Mycobacterium hassiacum</name>
    <dbReference type="NCBI Taxonomy" id="1122247"/>
    <lineage>
        <taxon>Bacteria</taxon>
        <taxon>Bacillati</taxon>
        <taxon>Actinomycetota</taxon>
        <taxon>Actinomycetes</taxon>
        <taxon>Mycobacteriales</taxon>
        <taxon>Mycobacteriaceae</taxon>
        <taxon>Mycolicibacterium</taxon>
    </lineage>
</organism>
<reference evidence="1 2" key="1">
    <citation type="journal article" date="2012" name="J. Bacteriol.">
        <title>Genome sequence of Mycobacterium hassiacum DSM 44199, a rare source of heat-stable mycobacterial proteins.</title>
        <authorList>
            <person name="Tiago I."/>
            <person name="Maranha A."/>
            <person name="Mendes V."/>
            <person name="Alarico S."/>
            <person name="Moynihan P.J."/>
            <person name="Clarke A.J."/>
            <person name="Macedo-Ribeiro S."/>
            <person name="Pereira P.J."/>
            <person name="Empadinhas N."/>
        </authorList>
    </citation>
    <scope>NUCLEOTIDE SEQUENCE [LARGE SCALE GENOMIC DNA]</scope>
    <source>
        <strain evidence="2">DSM 44199 / CIP 105218 / JCM 12690 / 3849</strain>
    </source>
</reference>
<evidence type="ECO:0000313" key="1">
    <source>
        <dbReference type="EMBL" id="EKF21783.1"/>
    </source>
</evidence>
<accession>K5B7E0</accession>
<dbReference type="PATRIC" id="fig|1122247.3.peg.4095"/>
<gene>
    <name evidence="1" type="ORF">C731_4267</name>
</gene>